<protein>
    <submittedName>
        <fullName evidence="2">Methyltransferase type 11</fullName>
    </submittedName>
</protein>
<keyword evidence="3" id="KW-1185">Reference proteome</keyword>
<dbReference type="Pfam" id="PF08241">
    <property type="entry name" value="Methyltransf_11"/>
    <property type="match status" value="1"/>
</dbReference>
<evidence type="ECO:0000259" key="1">
    <source>
        <dbReference type="Pfam" id="PF08241"/>
    </source>
</evidence>
<proteinExistence type="predicted"/>
<dbReference type="GO" id="GO:0008757">
    <property type="term" value="F:S-adenosylmethionine-dependent methyltransferase activity"/>
    <property type="evidence" value="ECO:0007669"/>
    <property type="project" value="InterPro"/>
</dbReference>
<dbReference type="HOGENOM" id="CLU_1159794_0_0_10"/>
<gene>
    <name evidence="2" type="ordered locus">Halhy_0684</name>
</gene>
<dbReference type="SUPFAM" id="SSF53335">
    <property type="entry name" value="S-adenosyl-L-methionine-dependent methyltransferases"/>
    <property type="match status" value="1"/>
</dbReference>
<dbReference type="OrthoDB" id="946519at2"/>
<dbReference type="InterPro" id="IPR029063">
    <property type="entry name" value="SAM-dependent_MTases_sf"/>
</dbReference>
<keyword evidence="2" id="KW-0489">Methyltransferase</keyword>
<dbReference type="CDD" id="cd02440">
    <property type="entry name" value="AdoMet_MTases"/>
    <property type="match status" value="1"/>
</dbReference>
<dbReference type="KEGG" id="hhy:Halhy_0684"/>
<name>F4L2M8_HALH1</name>
<dbReference type="AlphaFoldDB" id="F4L2M8"/>
<reference key="2">
    <citation type="submission" date="2011-04" db="EMBL/GenBank/DDBJ databases">
        <title>Complete sequence of chromosome of Haliscomenobacter hydrossis DSM 1100.</title>
        <authorList>
            <consortium name="US DOE Joint Genome Institute (JGI-PGF)"/>
            <person name="Lucas S."/>
            <person name="Han J."/>
            <person name="Lapidus A."/>
            <person name="Bruce D."/>
            <person name="Goodwin L."/>
            <person name="Pitluck S."/>
            <person name="Peters L."/>
            <person name="Kyrpides N."/>
            <person name="Mavromatis K."/>
            <person name="Ivanova N."/>
            <person name="Ovchinnikova G."/>
            <person name="Pagani I."/>
            <person name="Daligault H."/>
            <person name="Detter J.C."/>
            <person name="Han C."/>
            <person name="Land M."/>
            <person name="Hauser L."/>
            <person name="Markowitz V."/>
            <person name="Cheng J.-F."/>
            <person name="Hugenholtz P."/>
            <person name="Woyke T."/>
            <person name="Wu D."/>
            <person name="Verbarg S."/>
            <person name="Frueling A."/>
            <person name="Brambilla E."/>
            <person name="Klenk H.-P."/>
            <person name="Eisen J.A."/>
        </authorList>
    </citation>
    <scope>NUCLEOTIDE SEQUENCE</scope>
    <source>
        <strain>DSM 1100</strain>
    </source>
</reference>
<reference evidence="2 3" key="1">
    <citation type="journal article" date="2011" name="Stand. Genomic Sci.">
        <title>Complete genome sequence of Haliscomenobacter hydrossis type strain (O).</title>
        <authorList>
            <consortium name="US DOE Joint Genome Institute (JGI-PGF)"/>
            <person name="Daligault H."/>
            <person name="Lapidus A."/>
            <person name="Zeytun A."/>
            <person name="Nolan M."/>
            <person name="Lucas S."/>
            <person name="Del Rio T.G."/>
            <person name="Tice H."/>
            <person name="Cheng J.F."/>
            <person name="Tapia R."/>
            <person name="Han C."/>
            <person name="Goodwin L."/>
            <person name="Pitluck S."/>
            <person name="Liolios K."/>
            <person name="Pagani I."/>
            <person name="Ivanova N."/>
            <person name="Huntemann M."/>
            <person name="Mavromatis K."/>
            <person name="Mikhailova N."/>
            <person name="Pati A."/>
            <person name="Chen A."/>
            <person name="Palaniappan K."/>
            <person name="Land M."/>
            <person name="Hauser L."/>
            <person name="Brambilla E.M."/>
            <person name="Rohde M."/>
            <person name="Verbarg S."/>
            <person name="Goker M."/>
            <person name="Bristow J."/>
            <person name="Eisen J.A."/>
            <person name="Markowitz V."/>
            <person name="Hugenholtz P."/>
            <person name="Kyrpides N.C."/>
            <person name="Klenk H.P."/>
            <person name="Woyke T."/>
        </authorList>
    </citation>
    <scope>NUCLEOTIDE SEQUENCE [LARGE SCALE GENOMIC DNA]</scope>
    <source>
        <strain evidence="3">ATCC 27775 / DSM 1100 / LMG 10767 / O</strain>
    </source>
</reference>
<dbReference type="eggNOG" id="COG2230">
    <property type="taxonomic scope" value="Bacteria"/>
</dbReference>
<accession>F4L2M8</accession>
<evidence type="ECO:0000313" key="2">
    <source>
        <dbReference type="EMBL" id="AEE48592.1"/>
    </source>
</evidence>
<dbReference type="Proteomes" id="UP000008461">
    <property type="component" value="Chromosome"/>
</dbReference>
<organism evidence="2 3">
    <name type="scientific">Haliscomenobacter hydrossis (strain ATCC 27775 / DSM 1100 / LMG 10767 / O)</name>
    <dbReference type="NCBI Taxonomy" id="760192"/>
    <lineage>
        <taxon>Bacteria</taxon>
        <taxon>Pseudomonadati</taxon>
        <taxon>Bacteroidota</taxon>
        <taxon>Saprospiria</taxon>
        <taxon>Saprospirales</taxon>
        <taxon>Haliscomenobacteraceae</taxon>
        <taxon>Haliscomenobacter</taxon>
    </lineage>
</organism>
<dbReference type="STRING" id="760192.Halhy_0684"/>
<evidence type="ECO:0000313" key="3">
    <source>
        <dbReference type="Proteomes" id="UP000008461"/>
    </source>
</evidence>
<dbReference type="GO" id="GO:0032259">
    <property type="term" value="P:methylation"/>
    <property type="evidence" value="ECO:0007669"/>
    <property type="project" value="UniProtKB-KW"/>
</dbReference>
<dbReference type="InterPro" id="IPR013216">
    <property type="entry name" value="Methyltransf_11"/>
</dbReference>
<sequence>MLANPIYLLIAVLLLPALLGAQKRSDKDKTFTACYFYQYTSLADAKADLHLMKHVEGLNLKKGEKVADIGAGALRWEGALSLFTEGIQFYAVDIDSSCCNAQQASYVQRYYSIVKGQRLSNSISTSLGSIKKTGLPDGQMDKVILFQTFHEFSHPEEMLRDIYRSLSQNGRLYISELVPRHAKDLHPGCQHRMFWPEELKKLVQRYGFIFEVQTTIVKDDKKNHTQLLYRFRKSSQENG</sequence>
<keyword evidence="2" id="KW-0808">Transferase</keyword>
<feature type="domain" description="Methyltransferase type 11" evidence="1">
    <location>
        <begin position="68"/>
        <end position="174"/>
    </location>
</feature>
<dbReference type="Gene3D" id="3.40.50.150">
    <property type="entry name" value="Vaccinia Virus protein VP39"/>
    <property type="match status" value="1"/>
</dbReference>
<dbReference type="EMBL" id="CP002691">
    <property type="protein sequence ID" value="AEE48592.1"/>
    <property type="molecule type" value="Genomic_DNA"/>
</dbReference>
<dbReference type="RefSeq" id="WP_013763156.1">
    <property type="nucleotide sequence ID" value="NC_015510.1"/>
</dbReference>